<gene>
    <name evidence="1" type="ORF">SAMN05216571_102423</name>
</gene>
<dbReference type="EMBL" id="FNCI01000002">
    <property type="protein sequence ID" value="SDF87907.1"/>
    <property type="molecule type" value="Genomic_DNA"/>
</dbReference>
<name>A0A1G7PNT0_9GAMM</name>
<sequence length="167" mass="19173">MANSREAQLKWGITKDMTARGWEYVSWLELPHYRLIKREEERLLLEETEEGHGLTSVNDVRSGKPHDAEKQRLAEVIDRINDLYCAKVSGDDKLHFAHEIADRIERNEAVMAQARSYIEGLMLHGLLPNKVTDVVLDALSDHEKQSMPQLGHVNKQAYSLITVIHLH</sequence>
<keyword evidence="2" id="KW-1185">Reference proteome</keyword>
<dbReference type="Proteomes" id="UP000198641">
    <property type="component" value="Unassembled WGS sequence"/>
</dbReference>
<reference evidence="1 2" key="1">
    <citation type="submission" date="2016-10" db="EMBL/GenBank/DDBJ databases">
        <authorList>
            <person name="de Groot N.N."/>
        </authorList>
    </citation>
    <scope>NUCLEOTIDE SEQUENCE [LARGE SCALE GENOMIC DNA]</scope>
    <source>
        <strain evidence="1 2">BH539</strain>
    </source>
</reference>
<dbReference type="OrthoDB" id="9758243at2"/>
<dbReference type="STRING" id="284577.SAMN05216571_102423"/>
<protein>
    <submittedName>
        <fullName evidence="1">Type I restriction enzyme, R subunit</fullName>
    </submittedName>
</protein>
<dbReference type="AlphaFoldDB" id="A0A1G7PNT0"/>
<organism evidence="1 2">
    <name type="scientific">Onishia taeanensis</name>
    <dbReference type="NCBI Taxonomy" id="284577"/>
    <lineage>
        <taxon>Bacteria</taxon>
        <taxon>Pseudomonadati</taxon>
        <taxon>Pseudomonadota</taxon>
        <taxon>Gammaproteobacteria</taxon>
        <taxon>Oceanospirillales</taxon>
        <taxon>Halomonadaceae</taxon>
        <taxon>Onishia</taxon>
    </lineage>
</organism>
<evidence type="ECO:0000313" key="2">
    <source>
        <dbReference type="Proteomes" id="UP000198641"/>
    </source>
</evidence>
<accession>A0A1G7PNT0</accession>
<evidence type="ECO:0000313" key="1">
    <source>
        <dbReference type="EMBL" id="SDF87907.1"/>
    </source>
</evidence>
<dbReference type="RefSeq" id="WP_092523550.1">
    <property type="nucleotide sequence ID" value="NZ_FNCI01000002.1"/>
</dbReference>
<proteinExistence type="predicted"/>